<evidence type="ECO:0000256" key="7">
    <source>
        <dbReference type="ARBA" id="ARBA00023157"/>
    </source>
</evidence>
<keyword evidence="5" id="KW-0049">Antioxidant</keyword>
<dbReference type="InterPro" id="IPR013766">
    <property type="entry name" value="Thioredoxin_domain"/>
</dbReference>
<dbReference type="EC" id="1.11.1.24" evidence="3"/>
<dbReference type="PANTHER" id="PTHR42801">
    <property type="entry name" value="THIOREDOXIN-DEPENDENT PEROXIDE REDUCTASE"/>
    <property type="match status" value="1"/>
</dbReference>
<dbReference type="RefSeq" id="WP_109458196.1">
    <property type="nucleotide sequence ID" value="NZ_QFBC01000003.1"/>
</dbReference>
<sequence length="156" mass="17139">MAELRAGDTAPDFDLPGNGGARLTLRQFRGHPFVLYFYPKDDTQGCTAEAVSFSEHKEAFAAAGASIVGISPDSPKRHDNFVKKYALGIPLAADEEKSVISAYGLWKEKSMYGRSYMGVERTTFLIDAEGVISRVWNKVKVKGHVEEVLEAVQALK</sequence>
<dbReference type="GO" id="GO:0008379">
    <property type="term" value="F:thioredoxin peroxidase activity"/>
    <property type="evidence" value="ECO:0007669"/>
    <property type="project" value="TreeGrafter"/>
</dbReference>
<dbReference type="InterPro" id="IPR036249">
    <property type="entry name" value="Thioredoxin-like_sf"/>
</dbReference>
<comment type="similarity">
    <text evidence="10">Belongs to the peroxiredoxin family. BCP/PrxQ subfamily.</text>
</comment>
<dbReference type="Pfam" id="PF00578">
    <property type="entry name" value="AhpC-TSA"/>
    <property type="match status" value="1"/>
</dbReference>
<keyword evidence="4" id="KW-0575">Peroxidase</keyword>
<dbReference type="InterPro" id="IPR050924">
    <property type="entry name" value="Peroxiredoxin_BCP/PrxQ"/>
</dbReference>
<comment type="function">
    <text evidence="1">Thiol-specific peroxidase that catalyzes the reduction of hydrogen peroxide and organic hydroperoxides to water and alcohols, respectively. Plays a role in cell protection against oxidative stress by detoxifying peroxides and as sensor of hydrogen peroxide-mediated signaling events.</text>
</comment>
<keyword evidence="8" id="KW-0676">Redox-active center</keyword>
<dbReference type="PIRSF" id="PIRSF000239">
    <property type="entry name" value="AHPC"/>
    <property type="match status" value="1"/>
</dbReference>
<evidence type="ECO:0000256" key="11">
    <source>
        <dbReference type="ARBA" id="ARBA00042639"/>
    </source>
</evidence>
<evidence type="ECO:0000256" key="13">
    <source>
        <dbReference type="PIRSR" id="PIRSR000239-1"/>
    </source>
</evidence>
<dbReference type="InterPro" id="IPR000866">
    <property type="entry name" value="AhpC/TSA"/>
</dbReference>
<evidence type="ECO:0000256" key="2">
    <source>
        <dbReference type="ARBA" id="ARBA00011245"/>
    </source>
</evidence>
<evidence type="ECO:0000256" key="12">
    <source>
        <dbReference type="ARBA" id="ARBA00049091"/>
    </source>
</evidence>
<comment type="subunit">
    <text evidence="2">Monomer.</text>
</comment>
<dbReference type="FunFam" id="3.40.30.10:FF:000007">
    <property type="entry name" value="Thioredoxin-dependent thiol peroxidase"/>
    <property type="match status" value="1"/>
</dbReference>
<evidence type="ECO:0000256" key="9">
    <source>
        <dbReference type="ARBA" id="ARBA00032824"/>
    </source>
</evidence>
<accession>A0A2U2DU36</accession>
<dbReference type="OrthoDB" id="9812811at2"/>
<dbReference type="GO" id="GO:0045454">
    <property type="term" value="P:cell redox homeostasis"/>
    <property type="evidence" value="ECO:0007669"/>
    <property type="project" value="TreeGrafter"/>
</dbReference>
<comment type="catalytic activity">
    <reaction evidence="12">
        <text>a hydroperoxide + [thioredoxin]-dithiol = an alcohol + [thioredoxin]-disulfide + H2O</text>
        <dbReference type="Rhea" id="RHEA:62620"/>
        <dbReference type="Rhea" id="RHEA-COMP:10698"/>
        <dbReference type="Rhea" id="RHEA-COMP:10700"/>
        <dbReference type="ChEBI" id="CHEBI:15377"/>
        <dbReference type="ChEBI" id="CHEBI:29950"/>
        <dbReference type="ChEBI" id="CHEBI:30879"/>
        <dbReference type="ChEBI" id="CHEBI:35924"/>
        <dbReference type="ChEBI" id="CHEBI:50058"/>
        <dbReference type="EC" id="1.11.1.24"/>
    </reaction>
</comment>
<name>A0A2U2DU36_9HYPH</name>
<evidence type="ECO:0000256" key="8">
    <source>
        <dbReference type="ARBA" id="ARBA00023284"/>
    </source>
</evidence>
<dbReference type="PANTHER" id="PTHR42801:SF4">
    <property type="entry name" value="AHPC_TSA FAMILY PROTEIN"/>
    <property type="match status" value="1"/>
</dbReference>
<comment type="caution">
    <text evidence="15">The sequence shown here is derived from an EMBL/GenBank/DDBJ whole genome shotgun (WGS) entry which is preliminary data.</text>
</comment>
<protein>
    <recommendedName>
        <fullName evidence="3">thioredoxin-dependent peroxiredoxin</fullName>
        <ecNumber evidence="3">1.11.1.24</ecNumber>
    </recommendedName>
    <alternativeName>
        <fullName evidence="9">Thioredoxin peroxidase</fullName>
    </alternativeName>
    <alternativeName>
        <fullName evidence="11">Thioredoxin-dependent peroxiredoxin Bcp</fullName>
    </alternativeName>
</protein>
<organism evidence="15 16">
    <name type="scientific">Metarhizobium album</name>
    <dbReference type="NCBI Taxonomy" id="2182425"/>
    <lineage>
        <taxon>Bacteria</taxon>
        <taxon>Pseudomonadati</taxon>
        <taxon>Pseudomonadota</taxon>
        <taxon>Alphaproteobacteria</taxon>
        <taxon>Hyphomicrobiales</taxon>
        <taxon>Rhizobiaceae</taxon>
        <taxon>Metarhizobium</taxon>
    </lineage>
</organism>
<keyword evidence="16" id="KW-1185">Reference proteome</keyword>
<evidence type="ECO:0000313" key="16">
    <source>
        <dbReference type="Proteomes" id="UP000245252"/>
    </source>
</evidence>
<dbReference type="GO" id="GO:0034599">
    <property type="term" value="P:cellular response to oxidative stress"/>
    <property type="evidence" value="ECO:0007669"/>
    <property type="project" value="TreeGrafter"/>
</dbReference>
<dbReference type="InterPro" id="IPR024706">
    <property type="entry name" value="Peroxiredoxin_AhpC-typ"/>
</dbReference>
<evidence type="ECO:0000313" key="15">
    <source>
        <dbReference type="EMBL" id="PWE56820.1"/>
    </source>
</evidence>
<dbReference type="GO" id="GO:0005737">
    <property type="term" value="C:cytoplasm"/>
    <property type="evidence" value="ECO:0007669"/>
    <property type="project" value="TreeGrafter"/>
</dbReference>
<dbReference type="CDD" id="cd03017">
    <property type="entry name" value="PRX_BCP"/>
    <property type="match status" value="1"/>
</dbReference>
<reference evidence="15 16" key="1">
    <citation type="submission" date="2018-05" db="EMBL/GenBank/DDBJ databases">
        <title>The draft genome of strain NS-104.</title>
        <authorList>
            <person name="Hang P."/>
            <person name="Jiang J."/>
        </authorList>
    </citation>
    <scope>NUCLEOTIDE SEQUENCE [LARGE SCALE GENOMIC DNA]</scope>
    <source>
        <strain evidence="15 16">NS-104</strain>
    </source>
</reference>
<feature type="active site" description="Cysteine sulfenic acid (-SOH) intermediate; for peroxidase activity" evidence="13">
    <location>
        <position position="46"/>
    </location>
</feature>
<evidence type="ECO:0000256" key="5">
    <source>
        <dbReference type="ARBA" id="ARBA00022862"/>
    </source>
</evidence>
<evidence type="ECO:0000256" key="10">
    <source>
        <dbReference type="ARBA" id="ARBA00038489"/>
    </source>
</evidence>
<evidence type="ECO:0000256" key="6">
    <source>
        <dbReference type="ARBA" id="ARBA00023002"/>
    </source>
</evidence>
<evidence type="ECO:0000256" key="4">
    <source>
        <dbReference type="ARBA" id="ARBA00022559"/>
    </source>
</evidence>
<dbReference type="SUPFAM" id="SSF52833">
    <property type="entry name" value="Thioredoxin-like"/>
    <property type="match status" value="1"/>
</dbReference>
<dbReference type="Proteomes" id="UP000245252">
    <property type="component" value="Unassembled WGS sequence"/>
</dbReference>
<evidence type="ECO:0000256" key="1">
    <source>
        <dbReference type="ARBA" id="ARBA00003330"/>
    </source>
</evidence>
<feature type="domain" description="Thioredoxin" evidence="14">
    <location>
        <begin position="4"/>
        <end position="156"/>
    </location>
</feature>
<dbReference type="AlphaFoldDB" id="A0A2U2DU36"/>
<dbReference type="Gene3D" id="3.40.30.10">
    <property type="entry name" value="Glutaredoxin"/>
    <property type="match status" value="1"/>
</dbReference>
<dbReference type="EMBL" id="QFBC01000003">
    <property type="protein sequence ID" value="PWE56820.1"/>
    <property type="molecule type" value="Genomic_DNA"/>
</dbReference>
<gene>
    <name evidence="15" type="ORF">DEM27_09095</name>
</gene>
<keyword evidence="6" id="KW-0560">Oxidoreductase</keyword>
<keyword evidence="7" id="KW-1015">Disulfide bond</keyword>
<dbReference type="PROSITE" id="PS51352">
    <property type="entry name" value="THIOREDOXIN_2"/>
    <property type="match status" value="1"/>
</dbReference>
<evidence type="ECO:0000256" key="3">
    <source>
        <dbReference type="ARBA" id="ARBA00013017"/>
    </source>
</evidence>
<evidence type="ECO:0000259" key="14">
    <source>
        <dbReference type="PROSITE" id="PS51352"/>
    </source>
</evidence>
<proteinExistence type="inferred from homology"/>